<feature type="domain" description="ATPase of the ABC class C-terminal" evidence="2">
    <location>
        <begin position="229"/>
        <end position="498"/>
    </location>
</feature>
<dbReference type="InterPro" id="IPR046834">
    <property type="entry name" value="ABC_ATPase_C"/>
</dbReference>
<dbReference type="PANTHER" id="PTHR38149">
    <property type="entry name" value="ATPASE"/>
    <property type="match status" value="1"/>
</dbReference>
<dbReference type="Pfam" id="PF09818">
    <property type="entry name" value="ABC_ATPase"/>
    <property type="match status" value="1"/>
</dbReference>
<keyword evidence="6" id="KW-1185">Reference proteome</keyword>
<name>A0A2B4RUN5_STYPI</name>
<dbReference type="OrthoDB" id="189459at2759"/>
<feature type="domain" description="MRB1590-like C-terminal" evidence="4">
    <location>
        <begin position="539"/>
        <end position="631"/>
    </location>
</feature>
<comment type="caution">
    <text evidence="5">The sequence shown here is derived from an EMBL/GenBank/DDBJ whole genome shotgun (WGS) entry which is preliminary data.</text>
</comment>
<dbReference type="Proteomes" id="UP000225706">
    <property type="component" value="Unassembled WGS sequence"/>
</dbReference>
<dbReference type="InterPro" id="IPR049069">
    <property type="entry name" value="MRB1590-like_C"/>
</dbReference>
<dbReference type="InterPro" id="IPR019195">
    <property type="entry name" value="ABC_ATPase_put"/>
</dbReference>
<dbReference type="SUPFAM" id="SSF52540">
    <property type="entry name" value="P-loop containing nucleoside triphosphate hydrolases"/>
    <property type="match status" value="1"/>
</dbReference>
<dbReference type="InterPro" id="IPR046833">
    <property type="entry name" value="ABC_N"/>
</dbReference>
<dbReference type="InterPro" id="IPR027417">
    <property type="entry name" value="P-loop_NTPase"/>
</dbReference>
<feature type="region of interest" description="Disordered" evidence="1">
    <location>
        <begin position="18"/>
        <end position="47"/>
    </location>
</feature>
<proteinExistence type="predicted"/>
<reference evidence="6" key="1">
    <citation type="journal article" date="2017" name="bioRxiv">
        <title>Comparative analysis of the genomes of Stylophora pistillata and Acropora digitifera provides evidence for extensive differences between species of corals.</title>
        <authorList>
            <person name="Voolstra C.R."/>
            <person name="Li Y."/>
            <person name="Liew Y.J."/>
            <person name="Baumgarten S."/>
            <person name="Zoccola D."/>
            <person name="Flot J.-F."/>
            <person name="Tambutte S."/>
            <person name="Allemand D."/>
            <person name="Aranda M."/>
        </authorList>
    </citation>
    <scope>NUCLEOTIDE SEQUENCE [LARGE SCALE GENOMIC DNA]</scope>
</reference>
<dbReference type="AlphaFoldDB" id="A0A2B4RUN5"/>
<evidence type="ECO:0000313" key="6">
    <source>
        <dbReference type="Proteomes" id="UP000225706"/>
    </source>
</evidence>
<dbReference type="PANTHER" id="PTHR38149:SF1">
    <property type="entry name" value="ATPASE"/>
    <property type="match status" value="1"/>
</dbReference>
<evidence type="ECO:0000313" key="5">
    <source>
        <dbReference type="EMBL" id="PFX19942.1"/>
    </source>
</evidence>
<sequence length="631" mass="69961">MSNRGAYYKNRYGGRRGSRGGWRGGYQNQNSHGQERPESASYDGRGSSFGGSRNWEDLVRILENLEGKSYKAYHDISGCWIFPNFKLYADKIQSDPFAPASLFRVVMDQEAAGYPTFTNSARLQQIATGDYLTRIFSNLVRFGGHDRQLSGGGEGWHGKKGGSMNIERPCQHVLERTSCIVTPETVELRFTVSLPARGRSIEGHACKRILTENLPQIIEKALPYRSQDQAALKKHVECVEDQEYIRSQLSAANLVSFVRDEAVLPRASGADDRPMEKSGVTLFKSPDSLRVEFNLPHAGKVAGMGIPKGVSLIVGGGFHGKSTLLSAIQFGVYNHIPGDGREFVCTDPTAVTIRAEDGRSIEKVDIRPFINNLPFGRDTSRFCTQDASGSTSQAANIVEALETGTKCLLIDEDTSATNFMIRDARMQKLVAAEKEPITPFISKVRSLYDDFGVSSILVIGGSGDYFQVADHVIMMDCYSSRDVTDQAKAIALEHRESNPQPCIPFVMPTPRIPIANSFDATIGDREKVKVKGKTQFGFQVQFGNEDIDLSYIEQLGEFSQTRVIGDTILYARNNHMDGNTSLLEVLQRVEQDFNTKGLDVLSPRLPLGSYSRPRLHEIAAAINRFRRLAMK</sequence>
<organism evidence="5 6">
    <name type="scientific">Stylophora pistillata</name>
    <name type="common">Smooth cauliflower coral</name>
    <dbReference type="NCBI Taxonomy" id="50429"/>
    <lineage>
        <taxon>Eukaryota</taxon>
        <taxon>Metazoa</taxon>
        <taxon>Cnidaria</taxon>
        <taxon>Anthozoa</taxon>
        <taxon>Hexacorallia</taxon>
        <taxon>Scleractinia</taxon>
        <taxon>Astrocoeniina</taxon>
        <taxon>Pocilloporidae</taxon>
        <taxon>Stylophora</taxon>
    </lineage>
</organism>
<dbReference type="Pfam" id="PF21117">
    <property type="entry name" value="MRB1590_C"/>
    <property type="match status" value="1"/>
</dbReference>
<evidence type="ECO:0000256" key="1">
    <source>
        <dbReference type="SAM" id="MobiDB-lite"/>
    </source>
</evidence>
<protein>
    <recommendedName>
        <fullName evidence="7">ATPase of the ABC class</fullName>
    </recommendedName>
</protein>
<accession>A0A2B4RUN5</accession>
<evidence type="ECO:0000259" key="3">
    <source>
        <dbReference type="Pfam" id="PF20446"/>
    </source>
</evidence>
<feature type="domain" description="ATPase of the ABC class N-terminal" evidence="3">
    <location>
        <begin position="56"/>
        <end position="223"/>
    </location>
</feature>
<dbReference type="EMBL" id="LSMT01000337">
    <property type="protein sequence ID" value="PFX19942.1"/>
    <property type="molecule type" value="Genomic_DNA"/>
</dbReference>
<dbReference type="Pfam" id="PF20446">
    <property type="entry name" value="ABC_N"/>
    <property type="match status" value="1"/>
</dbReference>
<evidence type="ECO:0000259" key="4">
    <source>
        <dbReference type="Pfam" id="PF21117"/>
    </source>
</evidence>
<evidence type="ECO:0008006" key="7">
    <source>
        <dbReference type="Google" id="ProtNLM"/>
    </source>
</evidence>
<gene>
    <name evidence="5" type="ORF">AWC38_SpisGene15624</name>
</gene>
<evidence type="ECO:0000259" key="2">
    <source>
        <dbReference type="Pfam" id="PF09818"/>
    </source>
</evidence>